<dbReference type="PROSITE" id="PS50889">
    <property type="entry name" value="S4"/>
    <property type="match status" value="1"/>
</dbReference>
<gene>
    <name evidence="2" type="ORF">WR164_00810</name>
</gene>
<organism evidence="2 3">
    <name type="scientific">Philodulcilactobacillus myokoensis</name>
    <dbReference type="NCBI Taxonomy" id="2929573"/>
    <lineage>
        <taxon>Bacteria</taxon>
        <taxon>Bacillati</taxon>
        <taxon>Bacillota</taxon>
        <taxon>Bacilli</taxon>
        <taxon>Lactobacillales</taxon>
        <taxon>Lactobacillaceae</taxon>
        <taxon>Philodulcilactobacillus</taxon>
    </lineage>
</organism>
<dbReference type="AlphaFoldDB" id="A0A9W6ES04"/>
<dbReference type="InterPro" id="IPR014330">
    <property type="entry name" value="RNA-bd_S4-rel_YaaA"/>
</dbReference>
<name>A0A9W6ES04_9LACO</name>
<protein>
    <submittedName>
        <fullName evidence="2">S4 domain protein YaaA</fullName>
    </submittedName>
</protein>
<dbReference type="Proteomes" id="UP001144204">
    <property type="component" value="Unassembled WGS sequence"/>
</dbReference>
<dbReference type="Gene3D" id="3.10.290.10">
    <property type="entry name" value="RNA-binding S4 domain"/>
    <property type="match status" value="1"/>
</dbReference>
<sequence>MIKKAIPIHTPYVTLGQLLKMVSAIGTGGEAKWYLKQRNVSVNSEIERRRGRKLYPGDNIEVPDMGLFFIRSDKVY</sequence>
<evidence type="ECO:0000313" key="3">
    <source>
        <dbReference type="Proteomes" id="UP001144204"/>
    </source>
</evidence>
<comment type="caution">
    <text evidence="2">The sequence shown here is derived from an EMBL/GenBank/DDBJ whole genome shotgun (WGS) entry which is preliminary data.</text>
</comment>
<dbReference type="EMBL" id="BRPL01000002">
    <property type="protein sequence ID" value="GLB46102.1"/>
    <property type="molecule type" value="Genomic_DNA"/>
</dbReference>
<dbReference type="NCBIfam" id="TIGR02988">
    <property type="entry name" value="YaaA_near_RecF"/>
    <property type="match status" value="1"/>
</dbReference>
<reference evidence="2" key="1">
    <citation type="submission" date="2022-07" db="EMBL/GenBank/DDBJ databases">
        <authorList>
            <person name="Kouya T."/>
            <person name="Ishiyama Y."/>
        </authorList>
    </citation>
    <scope>NUCLEOTIDE SEQUENCE</scope>
    <source>
        <strain evidence="2">WR16-4</strain>
    </source>
</reference>
<evidence type="ECO:0000256" key="1">
    <source>
        <dbReference type="PROSITE-ProRule" id="PRU00182"/>
    </source>
</evidence>
<dbReference type="InterPro" id="IPR036986">
    <property type="entry name" value="S4_RNA-bd_sf"/>
</dbReference>
<evidence type="ECO:0000313" key="2">
    <source>
        <dbReference type="EMBL" id="GLB46102.1"/>
    </source>
</evidence>
<keyword evidence="3" id="KW-1185">Reference proteome</keyword>
<keyword evidence="1" id="KW-0694">RNA-binding</keyword>
<dbReference type="SUPFAM" id="SSF55174">
    <property type="entry name" value="Alpha-L RNA-binding motif"/>
    <property type="match status" value="1"/>
</dbReference>
<proteinExistence type="predicted"/>
<dbReference type="GO" id="GO:0003723">
    <property type="term" value="F:RNA binding"/>
    <property type="evidence" value="ECO:0007669"/>
    <property type="project" value="UniProtKB-KW"/>
</dbReference>
<accession>A0A9W6ES04</accession>
<dbReference type="Pfam" id="PF13275">
    <property type="entry name" value="S4_2"/>
    <property type="match status" value="1"/>
</dbReference>
<reference evidence="2" key="2">
    <citation type="journal article" date="2023" name="PLoS ONE">
        <title>Philodulcilactobacillus myokoensis gen. nov., sp. nov., a fructophilic, acidophilic, and agar-phobic lactic acid bacterium isolated from fermented vegetable extracts.</title>
        <authorList>
            <person name="Kouya T."/>
            <person name="Ishiyama Y."/>
            <person name="Ohashi S."/>
            <person name="Kumakubo R."/>
            <person name="Yamazaki T."/>
            <person name="Otaki T."/>
        </authorList>
    </citation>
    <scope>NUCLEOTIDE SEQUENCE</scope>
    <source>
        <strain evidence="2">WR16-4</strain>
    </source>
</reference>